<evidence type="ECO:0000313" key="2">
    <source>
        <dbReference type="EMBL" id="PMD16732.1"/>
    </source>
</evidence>
<evidence type="ECO:0000256" key="1">
    <source>
        <dbReference type="SAM" id="MobiDB-lite"/>
    </source>
</evidence>
<dbReference type="AlphaFoldDB" id="A0A2J6PRU3"/>
<organism evidence="2 3">
    <name type="scientific">Hyaloscypha hepaticicola</name>
    <dbReference type="NCBI Taxonomy" id="2082293"/>
    <lineage>
        <taxon>Eukaryota</taxon>
        <taxon>Fungi</taxon>
        <taxon>Dikarya</taxon>
        <taxon>Ascomycota</taxon>
        <taxon>Pezizomycotina</taxon>
        <taxon>Leotiomycetes</taxon>
        <taxon>Helotiales</taxon>
        <taxon>Hyaloscyphaceae</taxon>
        <taxon>Hyaloscypha</taxon>
    </lineage>
</organism>
<evidence type="ECO:0000313" key="3">
    <source>
        <dbReference type="Proteomes" id="UP000235672"/>
    </source>
</evidence>
<dbReference type="EMBL" id="KZ613504">
    <property type="protein sequence ID" value="PMD16732.1"/>
    <property type="molecule type" value="Genomic_DNA"/>
</dbReference>
<dbReference type="OrthoDB" id="3547179at2759"/>
<protein>
    <submittedName>
        <fullName evidence="2">Uncharacterized protein</fullName>
    </submittedName>
</protein>
<name>A0A2J6PRU3_9HELO</name>
<reference evidence="2 3" key="1">
    <citation type="submission" date="2016-05" db="EMBL/GenBank/DDBJ databases">
        <title>A degradative enzymes factory behind the ericoid mycorrhizal symbiosis.</title>
        <authorList>
            <consortium name="DOE Joint Genome Institute"/>
            <person name="Martino E."/>
            <person name="Morin E."/>
            <person name="Grelet G."/>
            <person name="Kuo A."/>
            <person name="Kohler A."/>
            <person name="Daghino S."/>
            <person name="Barry K."/>
            <person name="Choi C."/>
            <person name="Cichocki N."/>
            <person name="Clum A."/>
            <person name="Copeland A."/>
            <person name="Hainaut M."/>
            <person name="Haridas S."/>
            <person name="Labutti K."/>
            <person name="Lindquist E."/>
            <person name="Lipzen A."/>
            <person name="Khouja H.-R."/>
            <person name="Murat C."/>
            <person name="Ohm R."/>
            <person name="Olson A."/>
            <person name="Spatafora J."/>
            <person name="Veneault-Fourrey C."/>
            <person name="Henrissat B."/>
            <person name="Grigoriev I."/>
            <person name="Martin F."/>
            <person name="Perotto S."/>
        </authorList>
    </citation>
    <scope>NUCLEOTIDE SEQUENCE [LARGE SCALE GENOMIC DNA]</scope>
    <source>
        <strain evidence="2 3">UAMH 7357</strain>
    </source>
</reference>
<feature type="compositionally biased region" description="Basic and acidic residues" evidence="1">
    <location>
        <begin position="79"/>
        <end position="93"/>
    </location>
</feature>
<feature type="region of interest" description="Disordered" evidence="1">
    <location>
        <begin position="1"/>
        <end position="131"/>
    </location>
</feature>
<sequence length="320" mass="34316">MESSLRNEEVLSDSEYESALSTQSTRSSTPLEIPGPSNSRVPAGNEKVKKKLGRGTGAPFPFFRFPHGRVDADVDEIEGDAKQLPHVEGKIGDGAEAPEPDAHTEQELPQRPSSAPPFEESESAYQLPPAADLINTKLSSHTPPFILVQDAKEETKENKEQESQDTKITNAPALEHSLTEIRTHLTTLESAINANISAQSLKITGSSEPPVLDSSSLPSFKTEKNNPQTVGAVLGTVKVLCAVERGVEALVGVLELGSQACGGNDGAKDEEGEKGEKVERGLMEACLAKPEEVALEMQRAIVGMRRVLKMKAEDSSGLEK</sequence>
<keyword evidence="3" id="KW-1185">Reference proteome</keyword>
<proteinExistence type="predicted"/>
<accession>A0A2J6PRU3</accession>
<gene>
    <name evidence="2" type="ORF">NA56DRAFT_752993</name>
</gene>
<dbReference type="Proteomes" id="UP000235672">
    <property type="component" value="Unassembled WGS sequence"/>
</dbReference>
<feature type="compositionally biased region" description="Polar residues" evidence="1">
    <location>
        <begin position="19"/>
        <end position="40"/>
    </location>
</feature>